<evidence type="ECO:0000313" key="11">
    <source>
        <dbReference type="Proteomes" id="UP000053424"/>
    </source>
</evidence>
<keyword evidence="5 9" id="KW-1133">Transmembrane helix</keyword>
<proteinExistence type="predicted"/>
<feature type="transmembrane region" description="Helical" evidence="9">
    <location>
        <begin position="455"/>
        <end position="474"/>
    </location>
</feature>
<dbReference type="AlphaFoldDB" id="A0A0C3CHA1"/>
<dbReference type="OrthoDB" id="1368at2759"/>
<accession>A0A0C3CHA1</accession>
<dbReference type="GO" id="GO:0005886">
    <property type="term" value="C:plasma membrane"/>
    <property type="evidence" value="ECO:0007669"/>
    <property type="project" value="UniProtKB-SubCell"/>
</dbReference>
<dbReference type="Proteomes" id="UP000053424">
    <property type="component" value="Unassembled WGS sequence"/>
</dbReference>
<feature type="transmembrane region" description="Helical" evidence="9">
    <location>
        <begin position="44"/>
        <end position="71"/>
    </location>
</feature>
<feature type="transmembrane region" description="Helical" evidence="9">
    <location>
        <begin position="430"/>
        <end position="449"/>
    </location>
</feature>
<keyword evidence="3" id="KW-1003">Cell membrane</keyword>
<feature type="transmembrane region" description="Helical" evidence="9">
    <location>
        <begin position="77"/>
        <end position="97"/>
    </location>
</feature>
<organism evidence="10 11">
    <name type="scientific">Hebeloma cylindrosporum</name>
    <dbReference type="NCBI Taxonomy" id="76867"/>
    <lineage>
        <taxon>Eukaryota</taxon>
        <taxon>Fungi</taxon>
        <taxon>Dikarya</taxon>
        <taxon>Basidiomycota</taxon>
        <taxon>Agaricomycotina</taxon>
        <taxon>Agaricomycetes</taxon>
        <taxon>Agaricomycetidae</taxon>
        <taxon>Agaricales</taxon>
        <taxon>Agaricineae</taxon>
        <taxon>Hymenogastraceae</taxon>
        <taxon>Hebeloma</taxon>
    </lineage>
</organism>
<evidence type="ECO:0000256" key="6">
    <source>
        <dbReference type="ARBA" id="ARBA00023065"/>
    </source>
</evidence>
<protein>
    <submittedName>
        <fullName evidence="10">Uncharacterized protein</fullName>
    </submittedName>
</protein>
<dbReference type="HOGENOM" id="CLU_029790_6_1_1"/>
<evidence type="ECO:0000256" key="7">
    <source>
        <dbReference type="ARBA" id="ARBA00023136"/>
    </source>
</evidence>
<dbReference type="EMBL" id="KN831775">
    <property type="protein sequence ID" value="KIM43539.1"/>
    <property type="molecule type" value="Genomic_DNA"/>
</dbReference>
<name>A0A0C3CHA1_HEBCY</name>
<evidence type="ECO:0000256" key="2">
    <source>
        <dbReference type="ARBA" id="ARBA00022448"/>
    </source>
</evidence>
<gene>
    <name evidence="10" type="ORF">M413DRAFT_443467</name>
</gene>
<keyword evidence="7 9" id="KW-0472">Membrane</keyword>
<sequence>MSVHNPTVEAASPLSRAETFGHHGFRVTDPFAPRKRPGASFVNALLATALFRCWHILLFFAGWSTLIAILNEQGHRLFMQSTLLTVVGTVLGFIISYRTTSSFERYNEGRRLWSQIIFACRIMSRTIWFHVPHHPPQEGQSEDEAKARSLIEKKSAINLLEAFAVAIKHYLRGEDGIYYTDLYYLVKFLPAYALPAGMPSMTDVSSFNVDDNAGGAVPPDSPSSNNFPSPTTSPTNASNLKGILASPSSPGKQPNVTIPSMSSVLHHRERNGLTSPTLLPHPVSVGSPGKRTSFLSSIISPRSQRVSKEHERMVLPRHDETYLMPAHMPQKYGFFDLFPFSLLVKFLTDRGKEVKGKKGARMRAKLRNQAISHNLPLELSLYLGSYIASLQNRKACDVPTTNTLLASLSQLVDSLTGLERILTTPIPFSYSIHLWVVTILYCLALPFQIWSTLKWLTIPGTIIISFIFFGFLVAGEEIENPFGYDKNDLNLDHFTHNIIRNELRAVTSTPPPDPTRWAFVPENNLLFTNQLDERTSPEQWIARGSVAMQRSLSQF</sequence>
<dbReference type="GO" id="GO:0005254">
    <property type="term" value="F:chloride channel activity"/>
    <property type="evidence" value="ECO:0007669"/>
    <property type="project" value="InterPro"/>
</dbReference>
<feature type="compositionally biased region" description="Polar residues" evidence="8">
    <location>
        <begin position="246"/>
        <end position="255"/>
    </location>
</feature>
<dbReference type="PANTHER" id="PTHR33281:SF19">
    <property type="entry name" value="VOLTAGE-DEPENDENT ANION CHANNEL-FORMING PROTEIN YNEE"/>
    <property type="match status" value="1"/>
</dbReference>
<dbReference type="Pfam" id="PF25539">
    <property type="entry name" value="Bestrophin_2"/>
    <property type="match status" value="2"/>
</dbReference>
<dbReference type="STRING" id="686832.A0A0C3CHA1"/>
<reference evidence="10 11" key="1">
    <citation type="submission" date="2014-04" db="EMBL/GenBank/DDBJ databases">
        <authorList>
            <consortium name="DOE Joint Genome Institute"/>
            <person name="Kuo A."/>
            <person name="Gay G."/>
            <person name="Dore J."/>
            <person name="Kohler A."/>
            <person name="Nagy L.G."/>
            <person name="Floudas D."/>
            <person name="Copeland A."/>
            <person name="Barry K.W."/>
            <person name="Cichocki N."/>
            <person name="Veneault-Fourrey C."/>
            <person name="LaButti K."/>
            <person name="Lindquist E.A."/>
            <person name="Lipzen A."/>
            <person name="Lundell T."/>
            <person name="Morin E."/>
            <person name="Murat C."/>
            <person name="Sun H."/>
            <person name="Tunlid A."/>
            <person name="Henrissat B."/>
            <person name="Grigoriev I.V."/>
            <person name="Hibbett D.S."/>
            <person name="Martin F."/>
            <person name="Nordberg H.P."/>
            <person name="Cantor M.N."/>
            <person name="Hua S.X."/>
        </authorList>
    </citation>
    <scope>NUCLEOTIDE SEQUENCE [LARGE SCALE GENOMIC DNA]</scope>
    <source>
        <strain evidence="11">h7</strain>
    </source>
</reference>
<dbReference type="PANTHER" id="PTHR33281">
    <property type="entry name" value="UPF0187 PROTEIN YNEE"/>
    <property type="match status" value="1"/>
</dbReference>
<evidence type="ECO:0000256" key="4">
    <source>
        <dbReference type="ARBA" id="ARBA00022692"/>
    </source>
</evidence>
<reference evidence="11" key="2">
    <citation type="submission" date="2015-01" db="EMBL/GenBank/DDBJ databases">
        <title>Evolutionary Origins and Diversification of the Mycorrhizal Mutualists.</title>
        <authorList>
            <consortium name="DOE Joint Genome Institute"/>
            <consortium name="Mycorrhizal Genomics Consortium"/>
            <person name="Kohler A."/>
            <person name="Kuo A."/>
            <person name="Nagy L.G."/>
            <person name="Floudas D."/>
            <person name="Copeland A."/>
            <person name="Barry K.W."/>
            <person name="Cichocki N."/>
            <person name="Veneault-Fourrey C."/>
            <person name="LaButti K."/>
            <person name="Lindquist E.A."/>
            <person name="Lipzen A."/>
            <person name="Lundell T."/>
            <person name="Morin E."/>
            <person name="Murat C."/>
            <person name="Riley R."/>
            <person name="Ohm R."/>
            <person name="Sun H."/>
            <person name="Tunlid A."/>
            <person name="Henrissat B."/>
            <person name="Grigoriev I.V."/>
            <person name="Hibbett D.S."/>
            <person name="Martin F."/>
        </authorList>
    </citation>
    <scope>NUCLEOTIDE SEQUENCE [LARGE SCALE GENOMIC DNA]</scope>
    <source>
        <strain evidence="11">h7</strain>
    </source>
</reference>
<keyword evidence="6" id="KW-0406">Ion transport</keyword>
<comment type="subcellular location">
    <subcellularLocation>
        <location evidence="1">Cell membrane</location>
        <topology evidence="1">Multi-pass membrane protein</topology>
    </subcellularLocation>
</comment>
<evidence type="ECO:0000256" key="1">
    <source>
        <dbReference type="ARBA" id="ARBA00004651"/>
    </source>
</evidence>
<evidence type="ECO:0000313" key="10">
    <source>
        <dbReference type="EMBL" id="KIM43539.1"/>
    </source>
</evidence>
<evidence type="ECO:0000256" key="8">
    <source>
        <dbReference type="SAM" id="MobiDB-lite"/>
    </source>
</evidence>
<evidence type="ECO:0000256" key="5">
    <source>
        <dbReference type="ARBA" id="ARBA00022989"/>
    </source>
</evidence>
<keyword evidence="2" id="KW-0813">Transport</keyword>
<feature type="compositionally biased region" description="Low complexity" evidence="8">
    <location>
        <begin position="222"/>
        <end position="239"/>
    </location>
</feature>
<evidence type="ECO:0000256" key="3">
    <source>
        <dbReference type="ARBA" id="ARBA00022475"/>
    </source>
</evidence>
<feature type="region of interest" description="Disordered" evidence="8">
    <location>
        <begin position="212"/>
        <end position="255"/>
    </location>
</feature>
<keyword evidence="11" id="KW-1185">Reference proteome</keyword>
<evidence type="ECO:0000256" key="9">
    <source>
        <dbReference type="SAM" id="Phobius"/>
    </source>
</evidence>
<dbReference type="InterPro" id="IPR044669">
    <property type="entry name" value="YneE/VCCN1/2-like"/>
</dbReference>
<keyword evidence="4 9" id="KW-0812">Transmembrane</keyword>